<dbReference type="EMBL" id="JBHSXX010000001">
    <property type="protein sequence ID" value="MFC6867516.1"/>
    <property type="molecule type" value="Genomic_DNA"/>
</dbReference>
<keyword evidence="2 8" id="KW-0645">Protease</keyword>
<dbReference type="Proteomes" id="UP001596337">
    <property type="component" value="Unassembled WGS sequence"/>
</dbReference>
<proteinExistence type="inferred from homology"/>
<evidence type="ECO:0000313" key="10">
    <source>
        <dbReference type="EMBL" id="MFC6867516.1"/>
    </source>
</evidence>
<dbReference type="Pfam" id="PF02586">
    <property type="entry name" value="SRAP"/>
    <property type="match status" value="1"/>
</dbReference>
<evidence type="ECO:0000256" key="1">
    <source>
        <dbReference type="ARBA" id="ARBA00008136"/>
    </source>
</evidence>
<dbReference type="SUPFAM" id="SSF143081">
    <property type="entry name" value="BB1717-like"/>
    <property type="match status" value="1"/>
</dbReference>
<keyword evidence="6" id="KW-0238">DNA-binding</keyword>
<evidence type="ECO:0000256" key="2">
    <source>
        <dbReference type="ARBA" id="ARBA00022670"/>
    </source>
</evidence>
<name>A0ABW2BX02_9PSEU</name>
<dbReference type="PANTHER" id="PTHR13604:SF0">
    <property type="entry name" value="ABASIC SITE PROCESSING PROTEIN HMCES"/>
    <property type="match status" value="1"/>
</dbReference>
<dbReference type="EC" id="3.4.-.-" evidence="8"/>
<dbReference type="RefSeq" id="WP_345405541.1">
    <property type="nucleotide sequence ID" value="NZ_BAABLA010000120.1"/>
</dbReference>
<evidence type="ECO:0000256" key="5">
    <source>
        <dbReference type="ARBA" id="ARBA00023124"/>
    </source>
</evidence>
<feature type="region of interest" description="Disordered" evidence="9">
    <location>
        <begin position="19"/>
        <end position="39"/>
    </location>
</feature>
<gene>
    <name evidence="10" type="ORF">ACFQGD_10175</name>
</gene>
<dbReference type="PANTHER" id="PTHR13604">
    <property type="entry name" value="DC12-RELATED"/>
    <property type="match status" value="1"/>
</dbReference>
<keyword evidence="4 8" id="KW-0378">Hydrolase</keyword>
<dbReference type="InterPro" id="IPR036590">
    <property type="entry name" value="SRAP-like"/>
</dbReference>
<evidence type="ECO:0000256" key="7">
    <source>
        <dbReference type="ARBA" id="ARBA00023239"/>
    </source>
</evidence>
<sequence>MCGRYATTKDPATLVKEFDATDDTGEHQPRPDYNVAPSRKVMSVVSRHPKDADGATQQEEPPRRLLRVMRWGLIPFWAKDASIGNRMINTRSETAATKPAFRRALKRHRCLIPADGWYEWRRGPKKGEKHPFFMTTTDDSSLAFAGIWETWRDPNADEGAPPVVSCSVLTTDAVGNLTEIHDRMPLLLPREQWSHWLDPDVEDVTDLLHPPSLDVVDSLELRPVSDRVNNVRNNGPELLERVDDATDATDLDAPALFDKDELEVP</sequence>
<evidence type="ECO:0000256" key="6">
    <source>
        <dbReference type="ARBA" id="ARBA00023125"/>
    </source>
</evidence>
<accession>A0ABW2BX02</accession>
<dbReference type="GO" id="GO:0016787">
    <property type="term" value="F:hydrolase activity"/>
    <property type="evidence" value="ECO:0007669"/>
    <property type="project" value="UniProtKB-KW"/>
</dbReference>
<keyword evidence="11" id="KW-1185">Reference proteome</keyword>
<feature type="region of interest" description="Disordered" evidence="9">
    <location>
        <begin position="227"/>
        <end position="265"/>
    </location>
</feature>
<comment type="caution">
    <text evidence="10">The sequence shown here is derived from an EMBL/GenBank/DDBJ whole genome shotgun (WGS) entry which is preliminary data.</text>
</comment>
<evidence type="ECO:0000256" key="9">
    <source>
        <dbReference type="SAM" id="MobiDB-lite"/>
    </source>
</evidence>
<dbReference type="InterPro" id="IPR003738">
    <property type="entry name" value="SRAP"/>
</dbReference>
<dbReference type="Gene3D" id="3.90.1680.10">
    <property type="entry name" value="SOS response associated peptidase-like"/>
    <property type="match status" value="1"/>
</dbReference>
<evidence type="ECO:0000256" key="3">
    <source>
        <dbReference type="ARBA" id="ARBA00022763"/>
    </source>
</evidence>
<comment type="similarity">
    <text evidence="1 8">Belongs to the SOS response-associated peptidase family.</text>
</comment>
<protein>
    <recommendedName>
        <fullName evidence="8">Abasic site processing protein</fullName>
        <ecNumber evidence="8">3.4.-.-</ecNumber>
    </recommendedName>
</protein>
<evidence type="ECO:0000256" key="8">
    <source>
        <dbReference type="RuleBase" id="RU364100"/>
    </source>
</evidence>
<reference evidence="11" key="1">
    <citation type="journal article" date="2019" name="Int. J. Syst. Evol. Microbiol.">
        <title>The Global Catalogue of Microorganisms (GCM) 10K type strain sequencing project: providing services to taxonomists for standard genome sequencing and annotation.</title>
        <authorList>
            <consortium name="The Broad Institute Genomics Platform"/>
            <consortium name="The Broad Institute Genome Sequencing Center for Infectious Disease"/>
            <person name="Wu L."/>
            <person name="Ma J."/>
        </authorList>
    </citation>
    <scope>NUCLEOTIDE SEQUENCE [LARGE SCALE GENOMIC DNA]</scope>
    <source>
        <strain evidence="11">KCTC 32255</strain>
    </source>
</reference>
<organism evidence="10 11">
    <name type="scientific">Haloechinothrix salitolerans</name>
    <dbReference type="NCBI Taxonomy" id="926830"/>
    <lineage>
        <taxon>Bacteria</taxon>
        <taxon>Bacillati</taxon>
        <taxon>Actinomycetota</taxon>
        <taxon>Actinomycetes</taxon>
        <taxon>Pseudonocardiales</taxon>
        <taxon>Pseudonocardiaceae</taxon>
        <taxon>Haloechinothrix</taxon>
    </lineage>
</organism>
<keyword evidence="7" id="KW-0456">Lyase</keyword>
<keyword evidence="3" id="KW-0227">DNA damage</keyword>
<evidence type="ECO:0000256" key="4">
    <source>
        <dbReference type="ARBA" id="ARBA00022801"/>
    </source>
</evidence>
<feature type="compositionally biased region" description="Basic and acidic residues" evidence="9">
    <location>
        <begin position="19"/>
        <end position="30"/>
    </location>
</feature>
<keyword evidence="5" id="KW-0190">Covalent protein-DNA linkage</keyword>
<evidence type="ECO:0000313" key="11">
    <source>
        <dbReference type="Proteomes" id="UP001596337"/>
    </source>
</evidence>